<dbReference type="AlphaFoldDB" id="A0A6N8FMA7"/>
<proteinExistence type="predicted"/>
<dbReference type="Pfam" id="PF19754">
    <property type="entry name" value="DUF6241"/>
    <property type="match status" value="1"/>
</dbReference>
<evidence type="ECO:0000256" key="1">
    <source>
        <dbReference type="SAM" id="Coils"/>
    </source>
</evidence>
<comment type="caution">
    <text evidence="2">The sequence shown here is derived from an EMBL/GenBank/DDBJ whole genome shotgun (WGS) entry which is preliminary data.</text>
</comment>
<keyword evidence="1" id="KW-0175">Coiled coil</keyword>
<reference evidence="2 3" key="1">
    <citation type="submission" date="2019-11" db="EMBL/GenBank/DDBJ databases">
        <authorList>
            <person name="Li X."/>
        </authorList>
    </citation>
    <scope>NUCLEOTIDE SEQUENCE [LARGE SCALE GENOMIC DNA]</scope>
    <source>
        <strain evidence="2 3">L9</strain>
    </source>
</reference>
<accession>A0A6N8FMA7</accession>
<keyword evidence="3" id="KW-1185">Reference proteome</keyword>
<dbReference type="Proteomes" id="UP000469125">
    <property type="component" value="Unassembled WGS sequence"/>
</dbReference>
<organism evidence="2 3">
    <name type="scientific">Ornithinibacillus caprae</name>
    <dbReference type="NCBI Taxonomy" id="2678566"/>
    <lineage>
        <taxon>Bacteria</taxon>
        <taxon>Bacillati</taxon>
        <taxon>Bacillota</taxon>
        <taxon>Bacilli</taxon>
        <taxon>Bacillales</taxon>
        <taxon>Bacillaceae</taxon>
        <taxon>Ornithinibacillus</taxon>
    </lineage>
</organism>
<evidence type="ECO:0008006" key="4">
    <source>
        <dbReference type="Google" id="ProtNLM"/>
    </source>
</evidence>
<evidence type="ECO:0000313" key="2">
    <source>
        <dbReference type="EMBL" id="MUK88879.1"/>
    </source>
</evidence>
<feature type="coiled-coil region" evidence="1">
    <location>
        <begin position="31"/>
        <end position="67"/>
    </location>
</feature>
<dbReference type="EMBL" id="WOCA01000007">
    <property type="protein sequence ID" value="MUK88879.1"/>
    <property type="molecule type" value="Genomic_DNA"/>
</dbReference>
<protein>
    <recommendedName>
        <fullName evidence="4">CTP synthase</fullName>
    </recommendedName>
</protein>
<dbReference type="RefSeq" id="WP_155668852.1">
    <property type="nucleotide sequence ID" value="NZ_WOCA01000007.1"/>
</dbReference>
<gene>
    <name evidence="2" type="ORF">GMD78_10790</name>
</gene>
<name>A0A6N8FMA7_9BACI</name>
<sequence>MYKVVITVLIVSFIVLLSVAGWHVYKMFTNNEEATENISDEEMEAAKEELEQQRIEIQGNIKEEDLNRFADEGLNPFGQTKQMHELNDIIYQEYIHGMAHQKVKASEKWGFYEIHPERIQWLLDGLNEVNLKHETIYRDILEKWAKGDFSSADADHNTIWRLQGGTIGKATGVYSPEEEKAYLEKQSDE</sequence>
<evidence type="ECO:0000313" key="3">
    <source>
        <dbReference type="Proteomes" id="UP000469125"/>
    </source>
</evidence>
<dbReference type="InterPro" id="IPR046208">
    <property type="entry name" value="DUF6241"/>
</dbReference>